<keyword evidence="1" id="KW-0472">Membrane</keyword>
<evidence type="ECO:0000313" key="3">
    <source>
        <dbReference type="Proteomes" id="UP001172101"/>
    </source>
</evidence>
<keyword evidence="1" id="KW-1133">Transmembrane helix</keyword>
<dbReference type="RefSeq" id="XP_060296347.1">
    <property type="nucleotide sequence ID" value="XM_060437994.1"/>
</dbReference>
<feature type="transmembrane region" description="Helical" evidence="1">
    <location>
        <begin position="38"/>
        <end position="65"/>
    </location>
</feature>
<evidence type="ECO:0000313" key="2">
    <source>
        <dbReference type="EMBL" id="KAK0717554.1"/>
    </source>
</evidence>
<dbReference type="Proteomes" id="UP001172101">
    <property type="component" value="Unassembled WGS sequence"/>
</dbReference>
<comment type="caution">
    <text evidence="2">The sequence shown here is derived from an EMBL/GenBank/DDBJ whole genome shotgun (WGS) entry which is preliminary data.</text>
</comment>
<dbReference type="EMBL" id="JAUIRO010000004">
    <property type="protein sequence ID" value="KAK0717554.1"/>
    <property type="molecule type" value="Genomic_DNA"/>
</dbReference>
<protein>
    <submittedName>
        <fullName evidence="2">Uncharacterized protein</fullName>
    </submittedName>
</protein>
<name>A0AA40AKM0_9PEZI</name>
<evidence type="ECO:0000256" key="1">
    <source>
        <dbReference type="SAM" id="Phobius"/>
    </source>
</evidence>
<dbReference type="GeneID" id="85321264"/>
<dbReference type="AlphaFoldDB" id="A0AA40AKM0"/>
<gene>
    <name evidence="2" type="ORF">B0T26DRAFT_648353</name>
</gene>
<proteinExistence type="predicted"/>
<reference evidence="2" key="1">
    <citation type="submission" date="2023-06" db="EMBL/GenBank/DDBJ databases">
        <title>Genome-scale phylogeny and comparative genomics of the fungal order Sordariales.</title>
        <authorList>
            <consortium name="Lawrence Berkeley National Laboratory"/>
            <person name="Hensen N."/>
            <person name="Bonometti L."/>
            <person name="Westerberg I."/>
            <person name="Brannstrom I.O."/>
            <person name="Guillou S."/>
            <person name="Cros-Aarteil S."/>
            <person name="Calhoun S."/>
            <person name="Haridas S."/>
            <person name="Kuo A."/>
            <person name="Mondo S."/>
            <person name="Pangilinan J."/>
            <person name="Riley R."/>
            <person name="LaButti K."/>
            <person name="Andreopoulos B."/>
            <person name="Lipzen A."/>
            <person name="Chen C."/>
            <person name="Yanf M."/>
            <person name="Daum C."/>
            <person name="Ng V."/>
            <person name="Clum A."/>
            <person name="Steindorff A."/>
            <person name="Ohm R."/>
            <person name="Martin F."/>
            <person name="Silar P."/>
            <person name="Natvig D."/>
            <person name="Lalanne C."/>
            <person name="Gautier V."/>
            <person name="Ament-velasquez S.L."/>
            <person name="Kruys A."/>
            <person name="Hutchinson M.I."/>
            <person name="Powell A.J."/>
            <person name="Barry K."/>
            <person name="Miller A.N."/>
            <person name="Grigoriev I.V."/>
            <person name="Debuchy R."/>
            <person name="Gladieux P."/>
            <person name="Thoren M.H."/>
            <person name="Johannesson H."/>
        </authorList>
    </citation>
    <scope>NUCLEOTIDE SEQUENCE</scope>
    <source>
        <strain evidence="2">SMH2392-1A</strain>
    </source>
</reference>
<accession>A0AA40AKM0</accession>
<sequence length="121" mass="13210">KKTYNTRDSLVVTDPTTSLALGYLSRGERTGSRVFSQVWSYVGVWVVISVQEGGISAIPFAFLLLTLCRPLNKHCTNGASLRVFRAAAMATVGVPQPQPPRPIRQIQASWLASRPPGPPYN</sequence>
<keyword evidence="1" id="KW-0812">Transmembrane</keyword>
<feature type="non-terminal residue" evidence="2">
    <location>
        <position position="1"/>
    </location>
</feature>
<organism evidence="2 3">
    <name type="scientific">Lasiosphaeria miniovina</name>
    <dbReference type="NCBI Taxonomy" id="1954250"/>
    <lineage>
        <taxon>Eukaryota</taxon>
        <taxon>Fungi</taxon>
        <taxon>Dikarya</taxon>
        <taxon>Ascomycota</taxon>
        <taxon>Pezizomycotina</taxon>
        <taxon>Sordariomycetes</taxon>
        <taxon>Sordariomycetidae</taxon>
        <taxon>Sordariales</taxon>
        <taxon>Lasiosphaeriaceae</taxon>
        <taxon>Lasiosphaeria</taxon>
    </lineage>
</organism>
<keyword evidence="3" id="KW-1185">Reference proteome</keyword>